<keyword evidence="2" id="KW-0472">Membrane</keyword>
<dbReference type="OrthoDB" id="9805504at2"/>
<dbReference type="EMBL" id="FOZW01000024">
    <property type="protein sequence ID" value="SFT26148.1"/>
    <property type="molecule type" value="Genomic_DNA"/>
</dbReference>
<evidence type="ECO:0000313" key="4">
    <source>
        <dbReference type="EMBL" id="SFT26148.1"/>
    </source>
</evidence>
<dbReference type="InterPro" id="IPR016071">
    <property type="entry name" value="Staphylococal_nuclease_OB-fold"/>
</dbReference>
<dbReference type="Gene3D" id="2.40.50.90">
    <property type="match status" value="1"/>
</dbReference>
<evidence type="ECO:0000256" key="2">
    <source>
        <dbReference type="SAM" id="Phobius"/>
    </source>
</evidence>
<dbReference type="STRING" id="311180.SAMN04488050_12440"/>
<proteinExistence type="predicted"/>
<protein>
    <recommendedName>
        <fullName evidence="3">TNase-like domain-containing protein</fullName>
    </recommendedName>
</protein>
<evidence type="ECO:0000259" key="3">
    <source>
        <dbReference type="PROSITE" id="PS50830"/>
    </source>
</evidence>
<dbReference type="Proteomes" id="UP000199392">
    <property type="component" value="Unassembled WGS sequence"/>
</dbReference>
<feature type="region of interest" description="Disordered" evidence="1">
    <location>
        <begin position="1"/>
        <end position="36"/>
    </location>
</feature>
<dbReference type="RefSeq" id="WP_092431153.1">
    <property type="nucleotide sequence ID" value="NZ_FNCL01000027.1"/>
</dbReference>
<dbReference type="SUPFAM" id="SSF50199">
    <property type="entry name" value="Staphylococcal nuclease"/>
    <property type="match status" value="1"/>
</dbReference>
<gene>
    <name evidence="4" type="ORF">SAMN04488050_12440</name>
</gene>
<name>A0A1I6WJF8_9RHOB</name>
<feature type="compositionally biased region" description="Basic residues" evidence="1">
    <location>
        <begin position="21"/>
        <end position="36"/>
    </location>
</feature>
<evidence type="ECO:0000313" key="5">
    <source>
        <dbReference type="Proteomes" id="UP000199392"/>
    </source>
</evidence>
<keyword evidence="5" id="KW-1185">Reference proteome</keyword>
<dbReference type="AlphaFoldDB" id="A0A1I6WJF8"/>
<keyword evidence="2" id="KW-0812">Transmembrane</keyword>
<keyword evidence="2" id="KW-1133">Transmembrane helix</keyword>
<sequence>MTRRGRRSAGRSNVVGIGKGPLRRPARTPKSRRPRRSRSIAPFLIVAVAVIIAYFGEQVMEGGGVQLPRVIRHGGESSNASAGPLSGTVTHVRDGDTIEVTRVPVRIANLNCAELGTAAGSRATERMRELVRGQAVSCRLSGRQSYDREVGTCALADGRDLGRVLIDEGLCGRWR</sequence>
<feature type="transmembrane region" description="Helical" evidence="2">
    <location>
        <begin position="39"/>
        <end position="56"/>
    </location>
</feature>
<evidence type="ECO:0000256" key="1">
    <source>
        <dbReference type="SAM" id="MobiDB-lite"/>
    </source>
</evidence>
<reference evidence="5" key="1">
    <citation type="submission" date="2016-10" db="EMBL/GenBank/DDBJ databases">
        <authorList>
            <person name="Varghese N."/>
            <person name="Submissions S."/>
        </authorList>
    </citation>
    <scope>NUCLEOTIDE SEQUENCE [LARGE SCALE GENOMIC DNA]</scope>
    <source>
        <strain evidence="5">DSM 26894</strain>
    </source>
</reference>
<accession>A0A1I6WJF8</accession>
<feature type="domain" description="TNase-like" evidence="3">
    <location>
        <begin position="83"/>
        <end position="175"/>
    </location>
</feature>
<dbReference type="PROSITE" id="PS50830">
    <property type="entry name" value="TNASE_3"/>
    <property type="match status" value="1"/>
</dbReference>
<dbReference type="InterPro" id="IPR035437">
    <property type="entry name" value="SNase_OB-fold_sf"/>
</dbReference>
<organism evidence="4 5">
    <name type="scientific">Alloyangia pacifica</name>
    <dbReference type="NCBI Taxonomy" id="311180"/>
    <lineage>
        <taxon>Bacteria</taxon>
        <taxon>Pseudomonadati</taxon>
        <taxon>Pseudomonadota</taxon>
        <taxon>Alphaproteobacteria</taxon>
        <taxon>Rhodobacterales</taxon>
        <taxon>Roseobacteraceae</taxon>
        <taxon>Alloyangia</taxon>
    </lineage>
</organism>